<evidence type="ECO:0000256" key="1">
    <source>
        <dbReference type="HAMAP-Rule" id="MF_01232"/>
    </source>
</evidence>
<dbReference type="Proteomes" id="UP000316598">
    <property type="component" value="Unassembled WGS sequence"/>
</dbReference>
<comment type="caution">
    <text evidence="4">The sequence shown here is derived from an EMBL/GenBank/DDBJ whole genome shotgun (WGS) entry which is preliminary data.</text>
</comment>
<keyword evidence="5" id="KW-1185">Reference proteome</keyword>
<keyword evidence="2" id="KW-0175">Coiled coil</keyword>
<dbReference type="AlphaFoldDB" id="A0A5C5WTA7"/>
<dbReference type="NCBIfam" id="NF003707">
    <property type="entry name" value="PRK05325.1-2"/>
    <property type="match status" value="1"/>
</dbReference>
<feature type="compositionally biased region" description="Polar residues" evidence="3">
    <location>
        <begin position="157"/>
        <end position="169"/>
    </location>
</feature>
<dbReference type="PANTHER" id="PTHR30510:SF2">
    <property type="entry name" value="UPF0229 PROTEIN YEAH"/>
    <property type="match status" value="1"/>
</dbReference>
<name>A0A5C5WTA7_9BACT</name>
<organism evidence="4 5">
    <name type="scientific">Rubripirellula amarantea</name>
    <dbReference type="NCBI Taxonomy" id="2527999"/>
    <lineage>
        <taxon>Bacteria</taxon>
        <taxon>Pseudomonadati</taxon>
        <taxon>Planctomycetota</taxon>
        <taxon>Planctomycetia</taxon>
        <taxon>Pirellulales</taxon>
        <taxon>Pirellulaceae</taxon>
        <taxon>Rubripirellula</taxon>
    </lineage>
</organism>
<gene>
    <name evidence="4" type="ORF">Pla22_10380</name>
</gene>
<feature type="compositionally biased region" description="Basic and acidic residues" evidence="3">
    <location>
        <begin position="63"/>
        <end position="79"/>
    </location>
</feature>
<dbReference type="InterPro" id="IPR006698">
    <property type="entry name" value="UPF0229"/>
</dbReference>
<dbReference type="EMBL" id="SJPI01000001">
    <property type="protein sequence ID" value="TWT53409.1"/>
    <property type="molecule type" value="Genomic_DNA"/>
</dbReference>
<protein>
    <recommendedName>
        <fullName evidence="1">UPF0229 protein Pla22_10380</fullName>
    </recommendedName>
</protein>
<dbReference type="NCBIfam" id="NF003708">
    <property type="entry name" value="PRK05325.1-3"/>
    <property type="match status" value="1"/>
</dbReference>
<evidence type="ECO:0000313" key="5">
    <source>
        <dbReference type="Proteomes" id="UP000316598"/>
    </source>
</evidence>
<feature type="coiled-coil region" evidence="2">
    <location>
        <begin position="181"/>
        <end position="208"/>
    </location>
</feature>
<feature type="region of interest" description="Disordered" evidence="3">
    <location>
        <begin position="141"/>
        <end position="169"/>
    </location>
</feature>
<sequence length="427" mass="49202">MHFIDRRTNPKSKNLGNRARFMRRVKSHVRNAVREAIKNHRVADLQRGLDGGEQVVVNTHDIREPSFEYESSKGNREHVLPGNKGYQRGDRIRKPRAGGDSGNEGSPDGDTEDSFVFRLTRDEFLDLFFEELQLPNLAKKKLKSMTTHSRSRAGYSSDGSPQQLNKQQTLRKSLARRIALRRPHLAELQSLEKQLEEAIENDQQDEAVLLRQRIAVMKNRMQVVPFLDTIDLRFNHFQSLPKPTTQAVMFCLMDTSASMTEDLKHLAKQFYMLLHLFLTRHYHAVEIVFIRHTYRASEVDEETFFYGNESGGTVVSSALEEMSRIVQQRYPVEDWNIYAAQASDGHNFDHDMPQTMALLTQTILPMCQYYAYIEVIEGDYFGVSSLWKAYEPLAAAHPQFAVARVTEASDIYPVFHQLFAKERRSAS</sequence>
<dbReference type="HAMAP" id="MF_01232">
    <property type="entry name" value="UPF0229"/>
    <property type="match status" value="1"/>
</dbReference>
<evidence type="ECO:0000256" key="2">
    <source>
        <dbReference type="SAM" id="Coils"/>
    </source>
</evidence>
<comment type="similarity">
    <text evidence="1">Belongs to the UPF0229 family.</text>
</comment>
<dbReference type="RefSeq" id="WP_146513632.1">
    <property type="nucleotide sequence ID" value="NZ_SJPI01000001.1"/>
</dbReference>
<dbReference type="PANTHER" id="PTHR30510">
    <property type="entry name" value="UPF0229 PROTEIN YEAH"/>
    <property type="match status" value="1"/>
</dbReference>
<accession>A0A5C5WTA7</accession>
<dbReference type="OrthoDB" id="9788289at2"/>
<feature type="region of interest" description="Disordered" evidence="3">
    <location>
        <begin position="63"/>
        <end position="113"/>
    </location>
</feature>
<dbReference type="Pfam" id="PF04285">
    <property type="entry name" value="DUF444"/>
    <property type="match status" value="1"/>
</dbReference>
<proteinExistence type="inferred from homology"/>
<reference evidence="4 5" key="1">
    <citation type="submission" date="2019-02" db="EMBL/GenBank/DDBJ databases">
        <title>Deep-cultivation of Planctomycetes and their phenomic and genomic characterization uncovers novel biology.</title>
        <authorList>
            <person name="Wiegand S."/>
            <person name="Jogler M."/>
            <person name="Boedeker C."/>
            <person name="Pinto D."/>
            <person name="Vollmers J."/>
            <person name="Rivas-Marin E."/>
            <person name="Kohn T."/>
            <person name="Peeters S.H."/>
            <person name="Heuer A."/>
            <person name="Rast P."/>
            <person name="Oberbeckmann S."/>
            <person name="Bunk B."/>
            <person name="Jeske O."/>
            <person name="Meyerdierks A."/>
            <person name="Storesund J.E."/>
            <person name="Kallscheuer N."/>
            <person name="Luecker S."/>
            <person name="Lage O.M."/>
            <person name="Pohl T."/>
            <person name="Merkel B.J."/>
            <person name="Hornburger P."/>
            <person name="Mueller R.-W."/>
            <person name="Bruemmer F."/>
            <person name="Labrenz M."/>
            <person name="Spormann A.M."/>
            <person name="Op Den Camp H."/>
            <person name="Overmann J."/>
            <person name="Amann R."/>
            <person name="Jetten M.S.M."/>
            <person name="Mascher T."/>
            <person name="Medema M.H."/>
            <person name="Devos D.P."/>
            <person name="Kaster A.-K."/>
            <person name="Ovreas L."/>
            <person name="Rohde M."/>
            <person name="Galperin M.Y."/>
            <person name="Jogler C."/>
        </authorList>
    </citation>
    <scope>NUCLEOTIDE SEQUENCE [LARGE SCALE GENOMIC DNA]</scope>
    <source>
        <strain evidence="4 5">Pla22</strain>
    </source>
</reference>
<evidence type="ECO:0000256" key="3">
    <source>
        <dbReference type="SAM" id="MobiDB-lite"/>
    </source>
</evidence>
<evidence type="ECO:0000313" key="4">
    <source>
        <dbReference type="EMBL" id="TWT53409.1"/>
    </source>
</evidence>